<gene>
    <name evidence="1" type="ORF">FLACHUCJ7_04610</name>
</gene>
<evidence type="ECO:0000313" key="1">
    <source>
        <dbReference type="EMBL" id="CAD0009970.1"/>
    </source>
</evidence>
<accession>A0A6V6ZDV8</accession>
<protein>
    <recommendedName>
        <fullName evidence="3">Lipoprotein</fullName>
    </recommendedName>
</protein>
<dbReference type="Proteomes" id="UP000556700">
    <property type="component" value="Unassembled WGS sequence"/>
</dbReference>
<dbReference type="PROSITE" id="PS51257">
    <property type="entry name" value="PROKAR_LIPOPROTEIN"/>
    <property type="match status" value="1"/>
</dbReference>
<dbReference type="EMBL" id="CAIJDO010000355">
    <property type="protein sequence ID" value="CAD0009970.1"/>
    <property type="molecule type" value="Genomic_DNA"/>
</dbReference>
<evidence type="ECO:0000313" key="2">
    <source>
        <dbReference type="Proteomes" id="UP000556700"/>
    </source>
</evidence>
<keyword evidence="2" id="KW-1185">Reference proteome</keyword>
<evidence type="ECO:0008006" key="3">
    <source>
        <dbReference type="Google" id="ProtNLM"/>
    </source>
</evidence>
<reference evidence="1 2" key="1">
    <citation type="submission" date="2020-06" db="EMBL/GenBank/DDBJ databases">
        <authorList>
            <person name="Criscuolo A."/>
        </authorList>
    </citation>
    <scope>NUCLEOTIDE SEQUENCE [LARGE SCALE GENOMIC DNA]</scope>
    <source>
        <strain evidence="2">CIP 110025</strain>
    </source>
</reference>
<name>A0A6V6ZDV8_9FLAO</name>
<proteinExistence type="predicted"/>
<comment type="caution">
    <text evidence="1">The sequence shown here is derived from an EMBL/GenBank/DDBJ whole genome shotgun (WGS) entry which is preliminary data.</text>
</comment>
<sequence>MHKLLLFLFSLLLISCDYQKPQKDKYPKMLTFSDVASNPEKLNLKFFSGKNEDIQAIFITKKNCITVSYVSKNNSAASSDSIVISDYTSLTNCRKYYFKIDQSNNTSIKNESNSQSKSIDLYHVEMIDDVIYTLDYKFSPPDYNPQPLDSLFWKNRGSKVEVYNITSLHNEEDVLEPFDSIVIGNTSQCGGGRLGGPIVCPVYLDYFKISSPKKTVSFKELSSYNNFKILKFFDKNCLLYLPRIFDKNTSLFIINE</sequence>
<dbReference type="AlphaFoldDB" id="A0A6V6ZDV8"/>
<organism evidence="1 2">
    <name type="scientific">Flavobacterium chungangense</name>
    <dbReference type="NCBI Taxonomy" id="554283"/>
    <lineage>
        <taxon>Bacteria</taxon>
        <taxon>Pseudomonadati</taxon>
        <taxon>Bacteroidota</taxon>
        <taxon>Flavobacteriia</taxon>
        <taxon>Flavobacteriales</taxon>
        <taxon>Flavobacteriaceae</taxon>
        <taxon>Flavobacterium</taxon>
    </lineage>
</organism>